<keyword evidence="3" id="KW-1185">Reference proteome</keyword>
<evidence type="ECO:0000313" key="2">
    <source>
        <dbReference type="EMBL" id="MBE9031290.1"/>
    </source>
</evidence>
<evidence type="ECO:0000313" key="3">
    <source>
        <dbReference type="Proteomes" id="UP000625316"/>
    </source>
</evidence>
<dbReference type="SUPFAM" id="SSF53448">
    <property type="entry name" value="Nucleotide-diphospho-sugar transferases"/>
    <property type="match status" value="1"/>
</dbReference>
<dbReference type="CDD" id="cd00761">
    <property type="entry name" value="Glyco_tranf_GTA_type"/>
    <property type="match status" value="1"/>
</dbReference>
<dbReference type="InterPro" id="IPR050834">
    <property type="entry name" value="Glycosyltransf_2"/>
</dbReference>
<dbReference type="EMBL" id="JADEXQ010000058">
    <property type="protein sequence ID" value="MBE9031290.1"/>
    <property type="molecule type" value="Genomic_DNA"/>
</dbReference>
<dbReference type="Gene3D" id="3.90.550.10">
    <property type="entry name" value="Spore Coat Polysaccharide Biosynthesis Protein SpsA, Chain A"/>
    <property type="match status" value="1"/>
</dbReference>
<reference evidence="2" key="1">
    <citation type="submission" date="2020-10" db="EMBL/GenBank/DDBJ databases">
        <authorList>
            <person name="Castelo-Branco R."/>
            <person name="Eusebio N."/>
            <person name="Adriana R."/>
            <person name="Vieira A."/>
            <person name="Brugerolle De Fraissinette N."/>
            <person name="Rezende De Castro R."/>
            <person name="Schneider M.P."/>
            <person name="Vasconcelos V."/>
            <person name="Leao P.N."/>
        </authorList>
    </citation>
    <scope>NUCLEOTIDE SEQUENCE</scope>
    <source>
        <strain evidence="2">LEGE 11480</strain>
    </source>
</reference>
<evidence type="ECO:0000259" key="1">
    <source>
        <dbReference type="Pfam" id="PF00535"/>
    </source>
</evidence>
<proteinExistence type="predicted"/>
<dbReference type="Proteomes" id="UP000625316">
    <property type="component" value="Unassembled WGS sequence"/>
</dbReference>
<dbReference type="RefSeq" id="WP_264326120.1">
    <property type="nucleotide sequence ID" value="NZ_JADEXQ010000058.1"/>
</dbReference>
<dbReference type="PANTHER" id="PTHR43685">
    <property type="entry name" value="GLYCOSYLTRANSFERASE"/>
    <property type="match status" value="1"/>
</dbReference>
<dbReference type="PANTHER" id="PTHR43685:SF2">
    <property type="entry name" value="GLYCOSYLTRANSFERASE 2-LIKE DOMAIN-CONTAINING PROTEIN"/>
    <property type="match status" value="1"/>
</dbReference>
<gene>
    <name evidence="2" type="ORF">IQ266_16265</name>
</gene>
<dbReference type="InterPro" id="IPR001173">
    <property type="entry name" value="Glyco_trans_2-like"/>
</dbReference>
<dbReference type="AlphaFoldDB" id="A0A928VMZ5"/>
<protein>
    <submittedName>
        <fullName evidence="2">Glycosyltransferase family 2 protein</fullName>
    </submittedName>
</protein>
<name>A0A928VMZ5_9CYAN</name>
<comment type="caution">
    <text evidence="2">The sequence shown here is derived from an EMBL/GenBank/DDBJ whole genome shotgun (WGS) entry which is preliminary data.</text>
</comment>
<feature type="domain" description="Glycosyltransferase 2-like" evidence="1">
    <location>
        <begin position="229"/>
        <end position="336"/>
    </location>
</feature>
<accession>A0A928VMZ5</accession>
<dbReference type="Pfam" id="PF00535">
    <property type="entry name" value="Glycos_transf_2"/>
    <property type="match status" value="1"/>
</dbReference>
<organism evidence="2 3">
    <name type="scientific">Romeriopsis navalis LEGE 11480</name>
    <dbReference type="NCBI Taxonomy" id="2777977"/>
    <lineage>
        <taxon>Bacteria</taxon>
        <taxon>Bacillati</taxon>
        <taxon>Cyanobacteriota</taxon>
        <taxon>Cyanophyceae</taxon>
        <taxon>Leptolyngbyales</taxon>
        <taxon>Leptolyngbyaceae</taxon>
        <taxon>Romeriopsis</taxon>
        <taxon>Romeriopsis navalis</taxon>
    </lineage>
</organism>
<sequence length="848" mass="93496">MNVVLLDITKPIVDIRLPPGRAPHATLQVQFAGQHLGDIRLPTVDQIVTAARIRGALVAEFTSPILVRLLATASPWQSRAQIAANLDQHFLQAIWGQPHWSLAQFYDAAAAAADTADATGPTIDVATGWLDLEATEPLPYLHILNGHLRVSLSLAGQRVGAISWGNLDATGTRITPQQLRVAFTQSYRLELQRACVRSLLGKPLQAGQSMRQQLQGGRPVSDCPDIHVSIIVPAYNAASYLAQCLQSVLAQTYAHWELILVDDGSSDATPAIAADFAQRDSRIRIVHQANQGGCAARNYGASLAHFGWLAFLDADDWWEPTYLAAMTQLAVRDPSLDAVRCSWSRVTATGEVIETFLATSQQPAFRTCVLECGFQMDSCMVRRSVVEAIQGFDLSLKAGQDWDFWQRIARTGARFGIVEAVLSYYRTVPGSVSADGMRLLEYSLLAIERGHNPDPRVLNPDPRYAMGLDHSTLAAKRFHFVLWCVGLAMVQGQDPMPLLAQAPRHVVPSPTPESISDYLKSVVYRSGEAPTAWPQIWAEKFEVIQQFVQAVGAHLAVEPRDRFIQQTFARLEYKLLHDATAQSAQAYLPMTLGRTYACWVDITAPLPDIAVNADRLFCVVYCGDEHLGNLELPLCEGQFAADILADAIAGEYFWVILQRFFARYDDTAEAAKNYDAMGWEQFLQSLFEQPNWEAAWFYDPDRILPIQTHTATINHPEPSYQIQRYLHQARTTIEISQEMPTLIVNPALSAESVSVVLTVAGKILGRISVSVVDQRVSAAVLRSTLLAETHAEICRVVVREALVGRVWAAPMTLRARLQSVFVAQPSAMASVAPIASCWRSCIPASDLA</sequence>
<dbReference type="InterPro" id="IPR029044">
    <property type="entry name" value="Nucleotide-diphossugar_trans"/>
</dbReference>